<protein>
    <submittedName>
        <fullName evidence="2">ABC transporter substrate-binding protein</fullName>
    </submittedName>
</protein>
<dbReference type="PANTHER" id="PTHR30006">
    <property type="entry name" value="THIAMINE-BINDING PERIPLASMIC PROTEIN-RELATED"/>
    <property type="match status" value="1"/>
</dbReference>
<dbReference type="Proteomes" id="UP001597178">
    <property type="component" value="Unassembled WGS sequence"/>
</dbReference>
<dbReference type="Gene3D" id="3.40.190.10">
    <property type="entry name" value="Periplasmic binding protein-like II"/>
    <property type="match status" value="2"/>
</dbReference>
<dbReference type="Pfam" id="PF13343">
    <property type="entry name" value="SBP_bac_6"/>
    <property type="match status" value="1"/>
</dbReference>
<comment type="caution">
    <text evidence="2">The sequence shown here is derived from an EMBL/GenBank/DDBJ whole genome shotgun (WGS) entry which is preliminary data.</text>
</comment>
<dbReference type="EMBL" id="JBHTNH010000026">
    <property type="protein sequence ID" value="MFD1362421.1"/>
    <property type="molecule type" value="Genomic_DNA"/>
</dbReference>
<dbReference type="PANTHER" id="PTHR30006:SF2">
    <property type="entry name" value="ABC TRANSPORTER SUBSTRATE-BINDING PROTEIN"/>
    <property type="match status" value="1"/>
</dbReference>
<dbReference type="InterPro" id="IPR026045">
    <property type="entry name" value="Ferric-bd"/>
</dbReference>
<gene>
    <name evidence="2" type="ORF">ACFQ4A_12210</name>
</gene>
<name>A0ABW3ZVH8_9BACI</name>
<dbReference type="CDD" id="cd13544">
    <property type="entry name" value="PBP2_Fbp_like_1"/>
    <property type="match status" value="1"/>
</dbReference>
<dbReference type="SUPFAM" id="SSF53850">
    <property type="entry name" value="Periplasmic binding protein-like II"/>
    <property type="match status" value="1"/>
</dbReference>
<keyword evidence="3" id="KW-1185">Reference proteome</keyword>
<dbReference type="PROSITE" id="PS51257">
    <property type="entry name" value="PROKAR_LIPOPROTEIN"/>
    <property type="match status" value="1"/>
</dbReference>
<sequence>MKAKSFVVLGAVFLLGIILAGCGSDESSGADVEENSSDKLSLYTAFPEQEVVTYIEAFEEETGIDIEFVRLSAGETLARLEAEESNPQAAVWFGGPSDTFVAGVNAGLIEPYQPEGIDQLPEQYLDEEEHWAPIYVGALGFANNQEWSENNGVEPPTSWEDLLKPEFEGEVTMAHPSSSGTAYTVYATLVQSLGEDEAIEYLKKLDQNMRQYTKSGSAPAQQAGLGETGVGISFSHDILAPKNEGYPIEVTFPEDGTGYEVGAVALINDGPSDQQENAKKFIDWAVSKEAQDLYVESESFRLPVHPDSEIPEGAVKLSELEVVDYDAVWAGENRDRLLERFNDDVRNQDAAQE</sequence>
<keyword evidence="1" id="KW-0732">Signal</keyword>
<accession>A0ABW3ZVH8</accession>
<organism evidence="2 3">
    <name type="scientific">Lentibacillus salinarum</name>
    <dbReference type="NCBI Taxonomy" id="446820"/>
    <lineage>
        <taxon>Bacteria</taxon>
        <taxon>Bacillati</taxon>
        <taxon>Bacillota</taxon>
        <taxon>Bacilli</taxon>
        <taxon>Bacillales</taxon>
        <taxon>Bacillaceae</taxon>
        <taxon>Lentibacillus</taxon>
    </lineage>
</organism>
<reference evidence="3" key="1">
    <citation type="journal article" date="2019" name="Int. J. Syst. Evol. Microbiol.">
        <title>The Global Catalogue of Microorganisms (GCM) 10K type strain sequencing project: providing services to taxonomists for standard genome sequencing and annotation.</title>
        <authorList>
            <consortium name="The Broad Institute Genomics Platform"/>
            <consortium name="The Broad Institute Genome Sequencing Center for Infectious Disease"/>
            <person name="Wu L."/>
            <person name="Ma J."/>
        </authorList>
    </citation>
    <scope>NUCLEOTIDE SEQUENCE [LARGE SCALE GENOMIC DNA]</scope>
    <source>
        <strain evidence="3">CCUG 54822</strain>
    </source>
</reference>
<evidence type="ECO:0000313" key="2">
    <source>
        <dbReference type="EMBL" id="MFD1362421.1"/>
    </source>
</evidence>
<dbReference type="RefSeq" id="WP_382400954.1">
    <property type="nucleotide sequence ID" value="NZ_JBHTNH010000026.1"/>
</dbReference>
<dbReference type="PIRSF" id="PIRSF002825">
    <property type="entry name" value="CfbpA"/>
    <property type="match status" value="1"/>
</dbReference>
<evidence type="ECO:0000256" key="1">
    <source>
        <dbReference type="ARBA" id="ARBA00022729"/>
    </source>
</evidence>
<proteinExistence type="predicted"/>
<evidence type="ECO:0000313" key="3">
    <source>
        <dbReference type="Proteomes" id="UP001597178"/>
    </source>
</evidence>